<feature type="region of interest" description="Disordered" evidence="1">
    <location>
        <begin position="89"/>
        <end position="215"/>
    </location>
</feature>
<evidence type="ECO:0000313" key="2">
    <source>
        <dbReference type="EMBL" id="CAE1313204.1"/>
    </source>
</evidence>
<proteinExistence type="predicted"/>
<dbReference type="OrthoDB" id="6120442at2759"/>
<feature type="compositionally biased region" description="Basic and acidic residues" evidence="1">
    <location>
        <begin position="302"/>
        <end position="312"/>
    </location>
</feature>
<dbReference type="Proteomes" id="UP000597762">
    <property type="component" value="Unassembled WGS sequence"/>
</dbReference>
<evidence type="ECO:0000313" key="3">
    <source>
        <dbReference type="Proteomes" id="UP000597762"/>
    </source>
</evidence>
<sequence length="394" mass="43858">MEPLDLSVHSTKRHPEEPGTFQDRPLCLIKYCECQNGSLHPHLPLLHHEHQISCTAAADGYLWRIDDLTKQLQPPSETLIPCHTREISSTEDRHLNRPQSCPITSSAAKWSRPHGANNPGSENLQDSRNDPKVAKGMSNRSSGQKDAVSTHSTSDDKYSKKLPASDHTKNSQQMKLSTNYQENSQMDSEPNEVESQTVSKTSGTDQWGPLSPTSSVNRAPENYLNLMHHLLQGCASVTDMSVSVRNQHNSSNNSASAGQLQHDTDHLENNGQDKDEETAMEQDDSNQVNHSLLDSKNISFDGKNDDTNKETSENTNNDTNSSVKKSPQTDIKAANVTKVNALDYLISKYLVQNVDVPYKPCNRKIRELLNSGETKICFMDLIELQIEKSFTVPG</sequence>
<gene>
    <name evidence="2" type="ORF">SPHA_64341</name>
</gene>
<feature type="compositionally biased region" description="Polar residues" evidence="1">
    <location>
        <begin position="97"/>
        <end position="108"/>
    </location>
</feature>
<feature type="compositionally biased region" description="Low complexity" evidence="1">
    <location>
        <begin position="313"/>
        <end position="322"/>
    </location>
</feature>
<organism evidence="2 3">
    <name type="scientific">Acanthosepion pharaonis</name>
    <name type="common">Pharaoh cuttlefish</name>
    <name type="synonym">Sepia pharaonis</name>
    <dbReference type="NCBI Taxonomy" id="158019"/>
    <lineage>
        <taxon>Eukaryota</taxon>
        <taxon>Metazoa</taxon>
        <taxon>Spiralia</taxon>
        <taxon>Lophotrochozoa</taxon>
        <taxon>Mollusca</taxon>
        <taxon>Cephalopoda</taxon>
        <taxon>Coleoidea</taxon>
        <taxon>Decapodiformes</taxon>
        <taxon>Sepiida</taxon>
        <taxon>Sepiina</taxon>
        <taxon>Sepiidae</taxon>
        <taxon>Acanthosepion</taxon>
    </lineage>
</organism>
<name>A0A812E142_ACAPH</name>
<feature type="compositionally biased region" description="Polar residues" evidence="1">
    <location>
        <begin position="138"/>
        <end position="152"/>
    </location>
</feature>
<feature type="region of interest" description="Disordered" evidence="1">
    <location>
        <begin position="246"/>
        <end position="328"/>
    </location>
</feature>
<dbReference type="EMBL" id="CAHIKZ030004631">
    <property type="protein sequence ID" value="CAE1313204.1"/>
    <property type="molecule type" value="Genomic_DNA"/>
</dbReference>
<reference evidence="2" key="1">
    <citation type="submission" date="2021-01" db="EMBL/GenBank/DDBJ databases">
        <authorList>
            <person name="Li R."/>
            <person name="Bekaert M."/>
        </authorList>
    </citation>
    <scope>NUCLEOTIDE SEQUENCE</scope>
    <source>
        <strain evidence="2">Farmed</strain>
    </source>
</reference>
<evidence type="ECO:0000256" key="1">
    <source>
        <dbReference type="SAM" id="MobiDB-lite"/>
    </source>
</evidence>
<feature type="compositionally biased region" description="Basic and acidic residues" evidence="1">
    <location>
        <begin position="262"/>
        <end position="273"/>
    </location>
</feature>
<protein>
    <submittedName>
        <fullName evidence="2">Uncharacterized protein</fullName>
    </submittedName>
</protein>
<feature type="compositionally biased region" description="Acidic residues" evidence="1">
    <location>
        <begin position="274"/>
        <end position="284"/>
    </location>
</feature>
<feature type="compositionally biased region" description="Polar residues" evidence="1">
    <location>
        <begin position="285"/>
        <end position="298"/>
    </location>
</feature>
<keyword evidence="3" id="KW-1185">Reference proteome</keyword>
<feature type="compositionally biased region" description="Basic and acidic residues" evidence="1">
    <location>
        <begin position="153"/>
        <end position="169"/>
    </location>
</feature>
<dbReference type="AlphaFoldDB" id="A0A812E142"/>
<comment type="caution">
    <text evidence="2">The sequence shown here is derived from an EMBL/GenBank/DDBJ whole genome shotgun (WGS) entry which is preliminary data.</text>
</comment>
<accession>A0A812E142</accession>
<feature type="compositionally biased region" description="Polar residues" evidence="1">
    <location>
        <begin position="170"/>
        <end position="215"/>
    </location>
</feature>